<evidence type="ECO:0000313" key="3">
    <source>
        <dbReference type="Proteomes" id="UP001500730"/>
    </source>
</evidence>
<comment type="caution">
    <text evidence="2">The sequence shown here is derived from an EMBL/GenBank/DDBJ whole genome shotgun (WGS) entry which is preliminary data.</text>
</comment>
<feature type="region of interest" description="Disordered" evidence="1">
    <location>
        <begin position="1"/>
        <end position="34"/>
    </location>
</feature>
<keyword evidence="3" id="KW-1185">Reference proteome</keyword>
<reference evidence="2 3" key="1">
    <citation type="journal article" date="2019" name="Int. J. Syst. Evol. Microbiol.">
        <title>The Global Catalogue of Microorganisms (GCM) 10K type strain sequencing project: providing services to taxonomists for standard genome sequencing and annotation.</title>
        <authorList>
            <consortium name="The Broad Institute Genomics Platform"/>
            <consortium name="The Broad Institute Genome Sequencing Center for Infectious Disease"/>
            <person name="Wu L."/>
            <person name="Ma J."/>
        </authorList>
    </citation>
    <scope>NUCLEOTIDE SEQUENCE [LARGE SCALE GENOMIC DNA]</scope>
    <source>
        <strain evidence="2 3">JCM 16259</strain>
    </source>
</reference>
<gene>
    <name evidence="2" type="ORF">GCM10009858_42190</name>
</gene>
<dbReference type="Proteomes" id="UP001500730">
    <property type="component" value="Unassembled WGS sequence"/>
</dbReference>
<dbReference type="InterPro" id="IPR036388">
    <property type="entry name" value="WH-like_DNA-bd_sf"/>
</dbReference>
<evidence type="ECO:0000256" key="1">
    <source>
        <dbReference type="SAM" id="MobiDB-lite"/>
    </source>
</evidence>
<feature type="compositionally biased region" description="Low complexity" evidence="1">
    <location>
        <begin position="8"/>
        <end position="24"/>
    </location>
</feature>
<sequence length="254" mass="27302">MGRGDAGAGMRAGARAGTATSAAGVRVDGPTSEGRETDWVAALSGSGSEQATALRELHGLMVRAAAHQVWRMRAALPDASPGAVDVIVNQAADEAVTAILAKLHTFQGRSRFTTWAFKFAILQAATEVRRVQWQHREVELRDLEVRPAPGHDSPELCAEGSDLATALAAAMRRVLTPYQRRIAVALLVDAVPIDVLAERLGTTRGALYKTLHDVRVRLRRELVSRGYLPVPHGDPPQTSTSTLDRLPTRRAGTP</sequence>
<protein>
    <submittedName>
        <fullName evidence="2">RNA polymerase sigma factor</fullName>
    </submittedName>
</protein>
<organism evidence="2 3">
    <name type="scientific">Terrabacter carboxydivorans</name>
    <dbReference type="NCBI Taxonomy" id="619730"/>
    <lineage>
        <taxon>Bacteria</taxon>
        <taxon>Bacillati</taxon>
        <taxon>Actinomycetota</taxon>
        <taxon>Actinomycetes</taxon>
        <taxon>Micrococcales</taxon>
        <taxon>Intrasporangiaceae</taxon>
        <taxon>Terrabacter</taxon>
    </lineage>
</organism>
<dbReference type="EMBL" id="BAAARE010000026">
    <property type="protein sequence ID" value="GAA2499416.1"/>
    <property type="molecule type" value="Genomic_DNA"/>
</dbReference>
<name>A0ABN3MDZ3_9MICO</name>
<feature type="region of interest" description="Disordered" evidence="1">
    <location>
        <begin position="227"/>
        <end position="254"/>
    </location>
</feature>
<proteinExistence type="predicted"/>
<evidence type="ECO:0000313" key="2">
    <source>
        <dbReference type="EMBL" id="GAA2499416.1"/>
    </source>
</evidence>
<dbReference type="Gene3D" id="1.10.10.10">
    <property type="entry name" value="Winged helix-like DNA-binding domain superfamily/Winged helix DNA-binding domain"/>
    <property type="match status" value="1"/>
</dbReference>
<accession>A0ABN3MDZ3</accession>